<protein>
    <submittedName>
        <fullName evidence="2">Uncharacterized protein</fullName>
    </submittedName>
</protein>
<proteinExistence type="predicted"/>
<sequence>MSVKGYERVGTFDYAPAKSGKIKPNQIRNTAPLGNVMLEKPVHEYFEKAVFTESRFVGIDVSGSGPLVHGTIDDFVIDDLGYNVDWTLAVTYVVDGDGPKPCFHSQKKLARRSTKFVNPFGALNELLKDNIELAFKDPNFVACIGSPAVAARAGAGSAAGLPGTIVSPTPTPTPASIPAAPKADDGGAWIPFGSQGQ</sequence>
<dbReference type="Proteomes" id="UP001528850">
    <property type="component" value="Unassembled WGS sequence"/>
</dbReference>
<evidence type="ECO:0000313" key="2">
    <source>
        <dbReference type="EMBL" id="MDF4026403.1"/>
    </source>
</evidence>
<gene>
    <name evidence="2" type="ORF">P3W24_15625</name>
</gene>
<name>A0ABT6BEA6_9GAMM</name>
<evidence type="ECO:0000313" key="3">
    <source>
        <dbReference type="Proteomes" id="UP001528850"/>
    </source>
</evidence>
<organism evidence="2 3">
    <name type="scientific">Luteibacter sahnii</name>
    <dbReference type="NCBI Taxonomy" id="3021977"/>
    <lineage>
        <taxon>Bacteria</taxon>
        <taxon>Pseudomonadati</taxon>
        <taxon>Pseudomonadota</taxon>
        <taxon>Gammaproteobacteria</taxon>
        <taxon>Lysobacterales</taxon>
        <taxon>Rhodanobacteraceae</taxon>
        <taxon>Luteibacter</taxon>
    </lineage>
</organism>
<feature type="region of interest" description="Disordered" evidence="1">
    <location>
        <begin position="164"/>
        <end position="197"/>
    </location>
</feature>
<reference evidence="2 3" key="1">
    <citation type="journal article" date="2024" name="Curr. Microbiol.">
        <title>Luteibacter sahnii sp. nov., A Novel Yellow-Colored Xanthomonadin Pigment Producing Probiotic Bacterium from Healthy Rice Seed Microbiome.</title>
        <authorList>
            <person name="Jaiswal G."/>
            <person name="Rana R."/>
            <person name="Nayak P.K."/>
            <person name="Chouhan R."/>
            <person name="Gandhi S.G."/>
            <person name="Patel H.K."/>
            <person name="Patil P.B."/>
        </authorList>
    </citation>
    <scope>NUCLEOTIDE SEQUENCE [LARGE SCALE GENOMIC DNA]</scope>
    <source>
        <strain evidence="2 3">PPL201</strain>
    </source>
</reference>
<comment type="caution">
    <text evidence="2">The sequence shown here is derived from an EMBL/GenBank/DDBJ whole genome shotgun (WGS) entry which is preliminary data.</text>
</comment>
<accession>A0ABT6BEA6</accession>
<dbReference type="EMBL" id="JARJJS010000004">
    <property type="protein sequence ID" value="MDF4026403.1"/>
    <property type="molecule type" value="Genomic_DNA"/>
</dbReference>
<keyword evidence="3" id="KW-1185">Reference proteome</keyword>
<evidence type="ECO:0000256" key="1">
    <source>
        <dbReference type="SAM" id="MobiDB-lite"/>
    </source>
</evidence>